<gene>
    <name evidence="6" type="ORF">B2J69_14755</name>
</gene>
<protein>
    <submittedName>
        <fullName evidence="6">TetR family transcriptional regulator</fullName>
    </submittedName>
</protein>
<dbReference type="PANTHER" id="PTHR47506">
    <property type="entry name" value="TRANSCRIPTIONAL REGULATORY PROTEIN"/>
    <property type="match status" value="1"/>
</dbReference>
<dbReference type="PRINTS" id="PR00455">
    <property type="entry name" value="HTHTETR"/>
</dbReference>
<evidence type="ECO:0000256" key="4">
    <source>
        <dbReference type="PROSITE-ProRule" id="PRU00335"/>
    </source>
</evidence>
<evidence type="ECO:0000256" key="2">
    <source>
        <dbReference type="ARBA" id="ARBA00023125"/>
    </source>
</evidence>
<dbReference type="InterPro" id="IPR036271">
    <property type="entry name" value="Tet_transcr_reg_TetR-rel_C_sf"/>
</dbReference>
<sequence length="187" mass="20503">MLAPLPFDPDAAARDRLLVTAQRLFYQQGIRATGIDRVIAEAGVTKVTFYRHFPSKNQLILAVLAQRHRRWMAGFQQALNSTPALRDALPAALKSWFDEADFRGCAFINASAELGESLPEVTELVHQHKREMAETIALKLAESERWKSGQIMLLAEGAIVRAQLGEKSERVAADITAALAAILPAGA</sequence>
<keyword evidence="7" id="KW-1185">Reference proteome</keyword>
<dbReference type="InterPro" id="IPR001647">
    <property type="entry name" value="HTH_TetR"/>
</dbReference>
<dbReference type="InterPro" id="IPR009057">
    <property type="entry name" value="Homeodomain-like_sf"/>
</dbReference>
<evidence type="ECO:0000313" key="7">
    <source>
        <dbReference type="Proteomes" id="UP000192769"/>
    </source>
</evidence>
<keyword evidence="2 4" id="KW-0238">DNA-binding</keyword>
<proteinExistence type="predicted"/>
<keyword evidence="3" id="KW-0804">Transcription</keyword>
<dbReference type="RefSeq" id="WP_081140412.1">
    <property type="nucleotide sequence ID" value="NZ_MWUE01000022.1"/>
</dbReference>
<accession>A0A1V9DFG9</accession>
<evidence type="ECO:0000313" key="6">
    <source>
        <dbReference type="EMBL" id="OQP32525.1"/>
    </source>
</evidence>
<name>A0A1V9DFG9_9GAMM</name>
<feature type="domain" description="HTH tetR-type" evidence="5">
    <location>
        <begin position="11"/>
        <end position="71"/>
    </location>
</feature>
<dbReference type="PROSITE" id="PS50977">
    <property type="entry name" value="HTH_TETR_2"/>
    <property type="match status" value="1"/>
</dbReference>
<organism evidence="6 7">
    <name type="scientific">Pantoea latae</name>
    <dbReference type="NCBI Taxonomy" id="1964541"/>
    <lineage>
        <taxon>Bacteria</taxon>
        <taxon>Pseudomonadati</taxon>
        <taxon>Pseudomonadota</taxon>
        <taxon>Gammaproteobacteria</taxon>
        <taxon>Enterobacterales</taxon>
        <taxon>Erwiniaceae</taxon>
        <taxon>Pantoea</taxon>
    </lineage>
</organism>
<dbReference type="PANTHER" id="PTHR47506:SF1">
    <property type="entry name" value="HTH-TYPE TRANSCRIPTIONAL REGULATOR YJDC"/>
    <property type="match status" value="1"/>
</dbReference>
<keyword evidence="1" id="KW-0805">Transcription regulation</keyword>
<dbReference type="AlphaFoldDB" id="A0A1V9DFG9"/>
<dbReference type="EMBL" id="MWUE01000022">
    <property type="protein sequence ID" value="OQP32525.1"/>
    <property type="molecule type" value="Genomic_DNA"/>
</dbReference>
<dbReference type="SUPFAM" id="SSF46689">
    <property type="entry name" value="Homeodomain-like"/>
    <property type="match status" value="1"/>
</dbReference>
<dbReference type="GO" id="GO:0003677">
    <property type="term" value="F:DNA binding"/>
    <property type="evidence" value="ECO:0007669"/>
    <property type="project" value="UniProtKB-UniRule"/>
</dbReference>
<reference evidence="6 7" key="1">
    <citation type="submission" date="2017-02" db="EMBL/GenBank/DDBJ databases">
        <title>Whole genome shotgun sequence of Pantoea agglomerans strain AS1 isolated from a cycad, Zamia floridana in Central Florida, USA.</title>
        <authorList>
            <person name="Lata P."/>
            <person name="Govindarajan S."/>
            <person name="Qi F."/>
            <person name="Li J.-L."/>
            <person name="Maurya S.K."/>
            <person name="Sahoo M.K."/>
        </authorList>
    </citation>
    <scope>NUCLEOTIDE SEQUENCE [LARGE SCALE GENOMIC DNA]</scope>
    <source>
        <strain evidence="6 7">AS1</strain>
    </source>
</reference>
<evidence type="ECO:0000256" key="3">
    <source>
        <dbReference type="ARBA" id="ARBA00023163"/>
    </source>
</evidence>
<dbReference type="Pfam" id="PF00440">
    <property type="entry name" value="TetR_N"/>
    <property type="match status" value="1"/>
</dbReference>
<feature type="DNA-binding region" description="H-T-H motif" evidence="4">
    <location>
        <begin position="34"/>
        <end position="53"/>
    </location>
</feature>
<dbReference type="OrthoDB" id="116240at2"/>
<evidence type="ECO:0000256" key="1">
    <source>
        <dbReference type="ARBA" id="ARBA00023015"/>
    </source>
</evidence>
<evidence type="ECO:0000259" key="5">
    <source>
        <dbReference type="PROSITE" id="PS50977"/>
    </source>
</evidence>
<dbReference type="Gene3D" id="1.10.357.10">
    <property type="entry name" value="Tetracycline Repressor, domain 2"/>
    <property type="match status" value="1"/>
</dbReference>
<dbReference type="Proteomes" id="UP000192769">
    <property type="component" value="Unassembled WGS sequence"/>
</dbReference>
<dbReference type="SUPFAM" id="SSF48498">
    <property type="entry name" value="Tetracyclin repressor-like, C-terminal domain"/>
    <property type="match status" value="1"/>
</dbReference>
<comment type="caution">
    <text evidence="6">The sequence shown here is derived from an EMBL/GenBank/DDBJ whole genome shotgun (WGS) entry which is preliminary data.</text>
</comment>